<gene>
    <name evidence="2" type="ORF">CKAH01_00964</name>
</gene>
<dbReference type="Proteomes" id="UP001281614">
    <property type="component" value="Unassembled WGS sequence"/>
</dbReference>
<evidence type="ECO:0000313" key="3">
    <source>
        <dbReference type="Proteomes" id="UP001281614"/>
    </source>
</evidence>
<dbReference type="EMBL" id="VYYT01000112">
    <property type="protein sequence ID" value="KAK2769357.1"/>
    <property type="molecule type" value="Genomic_DNA"/>
</dbReference>
<name>A0AAE0D9A7_COLKA</name>
<comment type="caution">
    <text evidence="2">The sequence shown here is derived from an EMBL/GenBank/DDBJ whole genome shotgun (WGS) entry which is preliminary data.</text>
</comment>
<organism evidence="2 3">
    <name type="scientific">Colletotrichum kahawae</name>
    <name type="common">Coffee berry disease fungus</name>
    <dbReference type="NCBI Taxonomy" id="34407"/>
    <lineage>
        <taxon>Eukaryota</taxon>
        <taxon>Fungi</taxon>
        <taxon>Dikarya</taxon>
        <taxon>Ascomycota</taxon>
        <taxon>Pezizomycotina</taxon>
        <taxon>Sordariomycetes</taxon>
        <taxon>Hypocreomycetidae</taxon>
        <taxon>Glomerellales</taxon>
        <taxon>Glomerellaceae</taxon>
        <taxon>Colletotrichum</taxon>
        <taxon>Colletotrichum gloeosporioides species complex</taxon>
    </lineage>
</organism>
<keyword evidence="3" id="KW-1185">Reference proteome</keyword>
<dbReference type="AlphaFoldDB" id="A0AAE0D9A7"/>
<evidence type="ECO:0000313" key="2">
    <source>
        <dbReference type="EMBL" id="KAK2769357.1"/>
    </source>
</evidence>
<sequence>MDTFPMTPDSTEERRSTARWKQAGAVHEVGEGEERDLSRYLLAEVAGTVRAMPVQARYRAGREQLPANSAAATTASSFRPPTCQVRLKYLIPHSPAPTWYFGQG</sequence>
<protein>
    <submittedName>
        <fullName evidence="2">Uncharacterized protein</fullName>
    </submittedName>
</protein>
<feature type="region of interest" description="Disordered" evidence="1">
    <location>
        <begin position="1"/>
        <end position="27"/>
    </location>
</feature>
<reference evidence="2" key="1">
    <citation type="submission" date="2023-02" db="EMBL/GenBank/DDBJ databases">
        <title>Colletotrichum kahawae CIFC_Que2 genome sequencing and assembly.</title>
        <authorList>
            <person name="Baroncelli R."/>
        </authorList>
    </citation>
    <scope>NUCLEOTIDE SEQUENCE</scope>
    <source>
        <strain evidence="2">CIFC_Que2</strain>
    </source>
</reference>
<proteinExistence type="predicted"/>
<evidence type="ECO:0000256" key="1">
    <source>
        <dbReference type="SAM" id="MobiDB-lite"/>
    </source>
</evidence>
<accession>A0AAE0D9A7</accession>